<dbReference type="Proteomes" id="UP000215902">
    <property type="component" value="Unassembled WGS sequence"/>
</dbReference>
<evidence type="ECO:0000256" key="3">
    <source>
        <dbReference type="PIRSR" id="PIRSR000705-3"/>
    </source>
</evidence>
<feature type="binding site" evidence="3">
    <location>
        <begin position="9"/>
        <end position="17"/>
    </location>
    <ligand>
        <name>ATP</name>
        <dbReference type="ChEBI" id="CHEBI:30616"/>
    </ligand>
</feature>
<dbReference type="Gene3D" id="3.40.50.300">
    <property type="entry name" value="P-loop containing nucleotide triphosphate hydrolases"/>
    <property type="match status" value="1"/>
</dbReference>
<evidence type="ECO:0000313" key="6">
    <source>
        <dbReference type="Proteomes" id="UP000215902"/>
    </source>
</evidence>
<comment type="similarity">
    <text evidence="1">Belongs to the DCK/DGK family.</text>
</comment>
<proteinExistence type="inferred from homology"/>
<gene>
    <name evidence="5" type="ORF">BOX15_Mlig029005g1</name>
</gene>
<dbReference type="EMBL" id="NIVC01002529">
    <property type="protein sequence ID" value="PAA57108.1"/>
    <property type="molecule type" value="Genomic_DNA"/>
</dbReference>
<keyword evidence="6" id="KW-1185">Reference proteome</keyword>
<feature type="active site" description="Proton acceptor" evidence="2">
    <location>
        <position position="106"/>
    </location>
</feature>
<protein>
    <recommendedName>
        <fullName evidence="4">Deoxynucleoside kinase domain-containing protein</fullName>
    </recommendedName>
</protein>
<feature type="domain" description="Deoxynucleoside kinase" evidence="4">
    <location>
        <begin position="7"/>
        <end position="188"/>
    </location>
</feature>
<dbReference type="GO" id="GO:0005524">
    <property type="term" value="F:ATP binding"/>
    <property type="evidence" value="ECO:0007669"/>
    <property type="project" value="UniProtKB-KW"/>
</dbReference>
<dbReference type="InterPro" id="IPR050566">
    <property type="entry name" value="Deoxyribonucleoside_kinase"/>
</dbReference>
<dbReference type="InterPro" id="IPR031314">
    <property type="entry name" value="DNK_dom"/>
</dbReference>
<dbReference type="STRING" id="282301.A0A267E6G8"/>
<dbReference type="PANTHER" id="PTHR10513:SF35">
    <property type="entry name" value="DEOXYADENOSINE KINASE"/>
    <property type="match status" value="1"/>
</dbReference>
<reference evidence="5 6" key="1">
    <citation type="submission" date="2017-06" db="EMBL/GenBank/DDBJ databases">
        <title>A platform for efficient transgenesis in Macrostomum lignano, a flatworm model organism for stem cell research.</title>
        <authorList>
            <person name="Berezikov E."/>
        </authorList>
    </citation>
    <scope>NUCLEOTIDE SEQUENCE [LARGE SCALE GENOMIC DNA]</scope>
    <source>
        <strain evidence="5">DV1</strain>
        <tissue evidence="5">Whole organism</tissue>
    </source>
</reference>
<dbReference type="OrthoDB" id="567086at2759"/>
<evidence type="ECO:0000256" key="2">
    <source>
        <dbReference type="PIRSR" id="PIRSR000705-1"/>
    </source>
</evidence>
<keyword evidence="3" id="KW-0547">Nucleotide-binding</keyword>
<keyword evidence="3" id="KW-0067">ATP-binding</keyword>
<comment type="caution">
    <text evidence="5">The sequence shown here is derived from an EMBL/GenBank/DDBJ whole genome shotgun (WGS) entry which is preliminary data.</text>
</comment>
<dbReference type="Pfam" id="PF01712">
    <property type="entry name" value="dNK"/>
    <property type="match status" value="1"/>
</dbReference>
<dbReference type="PIRSF" id="PIRSF000705">
    <property type="entry name" value="DNK"/>
    <property type="match status" value="1"/>
</dbReference>
<accession>A0A267E6G8</accession>
<dbReference type="PANTHER" id="PTHR10513">
    <property type="entry name" value="DEOXYNUCLEOSIDE KINASE"/>
    <property type="match status" value="1"/>
</dbReference>
<organism evidence="5 6">
    <name type="scientific">Macrostomum lignano</name>
    <dbReference type="NCBI Taxonomy" id="282301"/>
    <lineage>
        <taxon>Eukaryota</taxon>
        <taxon>Metazoa</taxon>
        <taxon>Spiralia</taxon>
        <taxon>Lophotrochozoa</taxon>
        <taxon>Platyhelminthes</taxon>
        <taxon>Rhabditophora</taxon>
        <taxon>Macrostomorpha</taxon>
        <taxon>Macrostomida</taxon>
        <taxon>Macrostomidae</taxon>
        <taxon>Macrostomum</taxon>
    </lineage>
</organism>
<evidence type="ECO:0000259" key="4">
    <source>
        <dbReference type="Pfam" id="PF01712"/>
    </source>
</evidence>
<dbReference type="SUPFAM" id="SSF52540">
    <property type="entry name" value="P-loop containing nucleoside triphosphate hydrolases"/>
    <property type="match status" value="1"/>
</dbReference>
<dbReference type="InterPro" id="IPR002624">
    <property type="entry name" value="DCK/DGK"/>
</dbReference>
<dbReference type="GO" id="GO:0005737">
    <property type="term" value="C:cytoplasm"/>
    <property type="evidence" value="ECO:0007669"/>
    <property type="project" value="TreeGrafter"/>
</dbReference>
<evidence type="ECO:0000313" key="5">
    <source>
        <dbReference type="EMBL" id="PAA57108.1"/>
    </source>
</evidence>
<dbReference type="AlphaFoldDB" id="A0A267E6G8"/>
<dbReference type="InterPro" id="IPR027417">
    <property type="entry name" value="P-loop_NTPase"/>
</dbReference>
<feature type="binding site" evidence="3">
    <location>
        <begin position="163"/>
        <end position="167"/>
    </location>
    <ligand>
        <name>ATP</name>
        <dbReference type="ChEBI" id="CHEBI:30616"/>
    </ligand>
</feature>
<dbReference type="GO" id="GO:0019136">
    <property type="term" value="F:deoxynucleoside kinase activity"/>
    <property type="evidence" value="ECO:0007669"/>
    <property type="project" value="InterPro"/>
</dbReference>
<name>A0A267E6G8_9PLAT</name>
<evidence type="ECO:0000256" key="1">
    <source>
        <dbReference type="ARBA" id="ARBA00007420"/>
    </source>
</evidence>
<sequence>MTRIYILEGNLAAGKTTLLRNLALNSRLEKWEPQILWAKEPVQAFTSHPKLPAETNPLEEFYRGSLSALGFQVHASHCLLQRDKNMRELLLSPEPDQPEYDILVMERVMASAHAFNSVLAEAGRLTTLEKAICCAQVETLQAIKPSEATLIYLDIDPSLALERIRQRGRTGESEVTLDYLNRLHEAMVSNFSLYRAVHRVTVGPSTTPSDVARLVGRIVRGLN</sequence>